<proteinExistence type="predicted"/>
<accession>A0A1I7Z3R2</accession>
<keyword evidence="1" id="KW-0472">Membrane</keyword>
<name>A0A1I7Z3R2_9BILA</name>
<keyword evidence="2" id="KW-1185">Reference proteome</keyword>
<sequence>MDEPFGCHLIRITLECYPQFYTVLFIKSGGRGLTAKHLTSLDSTYKRSATRPSTVKMRLFAVVFLLFVMAAAVFSQDPAVDNSGPDDKDD</sequence>
<dbReference type="WBParaSite" id="L893_g22518.t1">
    <property type="protein sequence ID" value="L893_g22518.t1"/>
    <property type="gene ID" value="L893_g22518"/>
</dbReference>
<evidence type="ECO:0000256" key="1">
    <source>
        <dbReference type="SAM" id="Phobius"/>
    </source>
</evidence>
<keyword evidence="1" id="KW-0812">Transmembrane</keyword>
<keyword evidence="1" id="KW-1133">Transmembrane helix</keyword>
<evidence type="ECO:0000313" key="3">
    <source>
        <dbReference type="WBParaSite" id="L893_g22518.t1"/>
    </source>
</evidence>
<dbReference type="Proteomes" id="UP000095287">
    <property type="component" value="Unplaced"/>
</dbReference>
<protein>
    <submittedName>
        <fullName evidence="3">Transmembrane protein</fullName>
    </submittedName>
</protein>
<evidence type="ECO:0000313" key="2">
    <source>
        <dbReference type="Proteomes" id="UP000095287"/>
    </source>
</evidence>
<dbReference type="AlphaFoldDB" id="A0A1I7Z3R2"/>
<organism evidence="2 3">
    <name type="scientific">Steinernema glaseri</name>
    <dbReference type="NCBI Taxonomy" id="37863"/>
    <lineage>
        <taxon>Eukaryota</taxon>
        <taxon>Metazoa</taxon>
        <taxon>Ecdysozoa</taxon>
        <taxon>Nematoda</taxon>
        <taxon>Chromadorea</taxon>
        <taxon>Rhabditida</taxon>
        <taxon>Tylenchina</taxon>
        <taxon>Panagrolaimomorpha</taxon>
        <taxon>Strongyloidoidea</taxon>
        <taxon>Steinernematidae</taxon>
        <taxon>Steinernema</taxon>
    </lineage>
</organism>
<feature type="transmembrane region" description="Helical" evidence="1">
    <location>
        <begin position="57"/>
        <end position="75"/>
    </location>
</feature>
<reference evidence="3" key="1">
    <citation type="submission" date="2016-11" db="UniProtKB">
        <authorList>
            <consortium name="WormBaseParasite"/>
        </authorList>
    </citation>
    <scope>IDENTIFICATION</scope>
</reference>